<proteinExistence type="predicted"/>
<dbReference type="EMBL" id="LAZR01044929">
    <property type="protein sequence ID" value="KKL03442.1"/>
    <property type="molecule type" value="Genomic_DNA"/>
</dbReference>
<gene>
    <name evidence="1" type="ORF">LCGC14_2626110</name>
</gene>
<dbReference type="AlphaFoldDB" id="A0A0F9AP91"/>
<protein>
    <submittedName>
        <fullName evidence="1">Uncharacterized protein</fullName>
    </submittedName>
</protein>
<organism evidence="1">
    <name type="scientific">marine sediment metagenome</name>
    <dbReference type="NCBI Taxonomy" id="412755"/>
    <lineage>
        <taxon>unclassified sequences</taxon>
        <taxon>metagenomes</taxon>
        <taxon>ecological metagenomes</taxon>
    </lineage>
</organism>
<accession>A0A0F9AP91</accession>
<reference evidence="1" key="1">
    <citation type="journal article" date="2015" name="Nature">
        <title>Complex archaea that bridge the gap between prokaryotes and eukaryotes.</title>
        <authorList>
            <person name="Spang A."/>
            <person name="Saw J.H."/>
            <person name="Jorgensen S.L."/>
            <person name="Zaremba-Niedzwiedzka K."/>
            <person name="Martijn J."/>
            <person name="Lind A.E."/>
            <person name="van Eijk R."/>
            <person name="Schleper C."/>
            <person name="Guy L."/>
            <person name="Ettema T.J."/>
        </authorList>
    </citation>
    <scope>NUCLEOTIDE SEQUENCE</scope>
</reference>
<sequence>MKKLIVLTVLLFTSLAWGDVVILIPKVLPPVKIVDIENPTQEELAKKALKESRDLNFAPIKNWLENNVEFTGVYEELINHNKASSWIKDNTEYMLFVLQHRRLKPNKNANKAAMLGGLNALHSLGKEIDFAATDDVIGWLGENGYTRPEVSE</sequence>
<name>A0A0F9AP91_9ZZZZ</name>
<comment type="caution">
    <text evidence="1">The sequence shown here is derived from an EMBL/GenBank/DDBJ whole genome shotgun (WGS) entry which is preliminary data.</text>
</comment>
<evidence type="ECO:0000313" key="1">
    <source>
        <dbReference type="EMBL" id="KKL03442.1"/>
    </source>
</evidence>